<keyword evidence="3" id="KW-0413">Isomerase</keyword>
<dbReference type="InterPro" id="IPR050312">
    <property type="entry name" value="IolE/XylAMocC-like"/>
</dbReference>
<comment type="caution">
    <text evidence="3">The sequence shown here is derived from an EMBL/GenBank/DDBJ whole genome shotgun (WGS) entry which is preliminary data.</text>
</comment>
<organism evidence="3 4">
    <name type="scientific">Flavilitoribacter nigricans (strain ATCC 23147 / DSM 23189 / NBRC 102662 / NCIMB 1420 / SS-2)</name>
    <name type="common">Lewinella nigricans</name>
    <dbReference type="NCBI Taxonomy" id="1122177"/>
    <lineage>
        <taxon>Bacteria</taxon>
        <taxon>Pseudomonadati</taxon>
        <taxon>Bacteroidota</taxon>
        <taxon>Saprospiria</taxon>
        <taxon>Saprospirales</taxon>
        <taxon>Lewinellaceae</taxon>
        <taxon>Flavilitoribacter</taxon>
    </lineage>
</organism>
<evidence type="ECO:0000256" key="1">
    <source>
        <dbReference type="SAM" id="SignalP"/>
    </source>
</evidence>
<evidence type="ECO:0000313" key="4">
    <source>
        <dbReference type="Proteomes" id="UP000223913"/>
    </source>
</evidence>
<keyword evidence="4" id="KW-1185">Reference proteome</keyword>
<evidence type="ECO:0000313" key="3">
    <source>
        <dbReference type="EMBL" id="PHN07238.1"/>
    </source>
</evidence>
<gene>
    <name evidence="3" type="ORF">CRP01_07920</name>
</gene>
<feature type="chain" id="PRO_5012067583" evidence="1">
    <location>
        <begin position="19"/>
        <end position="304"/>
    </location>
</feature>
<dbReference type="PANTHER" id="PTHR12110:SF41">
    <property type="entry name" value="INOSOSE DEHYDRATASE"/>
    <property type="match status" value="1"/>
</dbReference>
<feature type="signal peptide" evidence="1">
    <location>
        <begin position="1"/>
        <end position="18"/>
    </location>
</feature>
<dbReference type="InterPro" id="IPR036237">
    <property type="entry name" value="Xyl_isomerase-like_sf"/>
</dbReference>
<accession>A0A2D0NFP7</accession>
<dbReference type="PANTHER" id="PTHR12110">
    <property type="entry name" value="HYDROXYPYRUVATE ISOMERASE"/>
    <property type="match status" value="1"/>
</dbReference>
<dbReference type="RefSeq" id="WP_099149573.1">
    <property type="nucleotide sequence ID" value="NZ_PDUD01000011.1"/>
</dbReference>
<dbReference type="PROSITE" id="PS51257">
    <property type="entry name" value="PROKAR_LIPOPROTEIN"/>
    <property type="match status" value="1"/>
</dbReference>
<evidence type="ECO:0000259" key="2">
    <source>
        <dbReference type="Pfam" id="PF01261"/>
    </source>
</evidence>
<dbReference type="AlphaFoldDB" id="A0A2D0NFP7"/>
<name>A0A2D0NFP7_FLAN2</name>
<sequence>MDKLFAGLLILLFAGLIACDNAPQSTEETEDETAEEMDASSAQFGGLALYTLRDTLGKDPKAVLREVAEVGYKYIEAAGYSDGKFYGMAPAEFKSFLDEIGITPLSSHHGDVTLDNADAMIAAVKEAGFKYFVIPVPPMGHFKFDPETRSLSMSEDLEEVMGIINTIAEKCTAAGLECLYHNHNFEFEENAKGIVPIDYFIENSDPEHLNFQMDLYWVTKAGADPIAYFNKAPGRFKSWHVKDMDAEGRFAPVGTGSIDFGKILAQKDKAGMEYYFVEQDMTFNETPMEAIEISHEALKEIGFK</sequence>
<dbReference type="GO" id="GO:0016853">
    <property type="term" value="F:isomerase activity"/>
    <property type="evidence" value="ECO:0007669"/>
    <property type="project" value="UniProtKB-KW"/>
</dbReference>
<dbReference type="Gene3D" id="3.20.20.150">
    <property type="entry name" value="Divalent-metal-dependent TIM barrel enzymes"/>
    <property type="match status" value="1"/>
</dbReference>
<dbReference type="EMBL" id="PDUD01000011">
    <property type="protein sequence ID" value="PHN07238.1"/>
    <property type="molecule type" value="Genomic_DNA"/>
</dbReference>
<dbReference type="OrthoDB" id="9798407at2"/>
<keyword evidence="1" id="KW-0732">Signal</keyword>
<dbReference type="Pfam" id="PF01261">
    <property type="entry name" value="AP_endonuc_2"/>
    <property type="match status" value="1"/>
</dbReference>
<dbReference type="Proteomes" id="UP000223913">
    <property type="component" value="Unassembled WGS sequence"/>
</dbReference>
<reference evidence="3 4" key="1">
    <citation type="submission" date="2017-10" db="EMBL/GenBank/DDBJ databases">
        <title>The draft genome sequence of Lewinella nigricans NBRC 102662.</title>
        <authorList>
            <person name="Wang K."/>
        </authorList>
    </citation>
    <scope>NUCLEOTIDE SEQUENCE [LARGE SCALE GENOMIC DNA]</scope>
    <source>
        <strain evidence="3 4">NBRC 102662</strain>
    </source>
</reference>
<dbReference type="InterPro" id="IPR013022">
    <property type="entry name" value="Xyl_isomerase-like_TIM-brl"/>
</dbReference>
<feature type="domain" description="Xylose isomerase-like TIM barrel" evidence="2">
    <location>
        <begin position="64"/>
        <end position="277"/>
    </location>
</feature>
<protein>
    <submittedName>
        <fullName evidence="3">Sugar phosphate isomerase</fullName>
    </submittedName>
</protein>
<proteinExistence type="predicted"/>
<dbReference type="SUPFAM" id="SSF51658">
    <property type="entry name" value="Xylose isomerase-like"/>
    <property type="match status" value="1"/>
</dbReference>